<evidence type="ECO:0000313" key="1">
    <source>
        <dbReference type="EMBL" id="MCP2166565.1"/>
    </source>
</evidence>
<keyword evidence="2" id="KW-1185">Reference proteome</keyword>
<protein>
    <recommendedName>
        <fullName evidence="3">YbjN domain-containing protein</fullName>
    </recommendedName>
</protein>
<dbReference type="AlphaFoldDB" id="A0AAE3KGT8"/>
<reference evidence="1" key="1">
    <citation type="submission" date="2022-06" db="EMBL/GenBank/DDBJ databases">
        <title>Genomic Encyclopedia of Archaeal and Bacterial Type Strains, Phase II (KMG-II): from individual species to whole genera.</title>
        <authorList>
            <person name="Goeker M."/>
        </authorList>
    </citation>
    <scope>NUCLEOTIDE SEQUENCE</scope>
    <source>
        <strain evidence="1">DSM 43935</strain>
    </source>
</reference>
<evidence type="ECO:0008006" key="3">
    <source>
        <dbReference type="Google" id="ProtNLM"/>
    </source>
</evidence>
<name>A0AAE3KGT8_9PSEU</name>
<organism evidence="1 2">
    <name type="scientific">Goodfellowiella coeruleoviolacea</name>
    <dbReference type="NCBI Taxonomy" id="334858"/>
    <lineage>
        <taxon>Bacteria</taxon>
        <taxon>Bacillati</taxon>
        <taxon>Actinomycetota</taxon>
        <taxon>Actinomycetes</taxon>
        <taxon>Pseudonocardiales</taxon>
        <taxon>Pseudonocardiaceae</taxon>
        <taxon>Goodfellowiella</taxon>
    </lineage>
</organism>
<evidence type="ECO:0000313" key="2">
    <source>
        <dbReference type="Proteomes" id="UP001206128"/>
    </source>
</evidence>
<dbReference type="SUPFAM" id="SSF69635">
    <property type="entry name" value="Type III secretory system chaperone-like"/>
    <property type="match status" value="1"/>
</dbReference>
<comment type="caution">
    <text evidence="1">The sequence shown here is derived from an EMBL/GenBank/DDBJ whole genome shotgun (WGS) entry which is preliminary data.</text>
</comment>
<accession>A0AAE3KGT8</accession>
<dbReference type="Gene3D" id="3.30.1460.10">
    <property type="match status" value="1"/>
</dbReference>
<dbReference type="RefSeq" id="WP_253772557.1">
    <property type="nucleotide sequence ID" value="NZ_JAMTCK010000007.1"/>
</dbReference>
<proteinExistence type="predicted"/>
<dbReference type="EMBL" id="JAMTCK010000007">
    <property type="protein sequence ID" value="MCP2166565.1"/>
    <property type="molecule type" value="Genomic_DNA"/>
</dbReference>
<gene>
    <name evidence="1" type="ORF">LX83_003433</name>
</gene>
<sequence length="130" mass="14655">MATWRDLVAFVKSEYQVIKEEADEIRLLFEFDDERSQVIVLAREVLDNRYEWVQIASPIGLVSRVDLAAFLAEVGRSTVAGGAAVMGEHLVIRHSLPLENLDINEFVDPLSLIAGSADLLEEQFFGRDDY</sequence>
<dbReference type="Proteomes" id="UP001206128">
    <property type="component" value="Unassembled WGS sequence"/>
</dbReference>